<dbReference type="GO" id="GO:0042626">
    <property type="term" value="F:ATPase-coupled transmembrane transporter activity"/>
    <property type="evidence" value="ECO:0007669"/>
    <property type="project" value="InterPro"/>
</dbReference>
<reference evidence="3" key="1">
    <citation type="submission" date="2020-10" db="EMBL/GenBank/DDBJ databases">
        <title>High-Quality Genome Resource of Clonostachys rosea strain S41 by Oxford Nanopore Long-Read Sequencing.</title>
        <authorList>
            <person name="Wang H."/>
        </authorList>
    </citation>
    <scope>NUCLEOTIDE SEQUENCE</scope>
    <source>
        <strain evidence="3">S41</strain>
    </source>
</reference>
<dbReference type="AlphaFoldDB" id="A0A8H7K5T9"/>
<gene>
    <name evidence="3" type="ORF">IM811_009391</name>
</gene>
<feature type="domain" description="CDR ABC transporter" evidence="2">
    <location>
        <begin position="18"/>
        <end position="57"/>
    </location>
</feature>
<protein>
    <recommendedName>
        <fullName evidence="2">CDR ABC transporter domain-containing protein</fullName>
    </recommendedName>
</protein>
<accession>A0A8H7K5T9</accession>
<dbReference type="GO" id="GO:0005524">
    <property type="term" value="F:ATP binding"/>
    <property type="evidence" value="ECO:0007669"/>
    <property type="project" value="InterPro"/>
</dbReference>
<dbReference type="EMBL" id="JADCTT010000021">
    <property type="protein sequence ID" value="KAF9742368.1"/>
    <property type="molecule type" value="Genomic_DNA"/>
</dbReference>
<name>A0A8H7K5T9_BIOOC</name>
<evidence type="ECO:0000313" key="4">
    <source>
        <dbReference type="Proteomes" id="UP000616885"/>
    </source>
</evidence>
<evidence type="ECO:0000256" key="1">
    <source>
        <dbReference type="ARBA" id="ARBA00022448"/>
    </source>
</evidence>
<evidence type="ECO:0000259" key="2">
    <source>
        <dbReference type="Pfam" id="PF06422"/>
    </source>
</evidence>
<comment type="caution">
    <text evidence="3">The sequence shown here is derived from an EMBL/GenBank/DDBJ whole genome shotgun (WGS) entry which is preliminary data.</text>
</comment>
<dbReference type="InterPro" id="IPR010929">
    <property type="entry name" value="PDR_CDR_ABC"/>
</dbReference>
<dbReference type="Proteomes" id="UP000616885">
    <property type="component" value="Unassembled WGS sequence"/>
</dbReference>
<sequence>MANEFGGLSLECIGSQLVPNGDGYPTTTDRAYTVAGAGQDGMFMIGDDYMRQSYSFQLCKFGAALES</sequence>
<organism evidence="3 4">
    <name type="scientific">Bionectria ochroleuca</name>
    <name type="common">Gliocladium roseum</name>
    <dbReference type="NCBI Taxonomy" id="29856"/>
    <lineage>
        <taxon>Eukaryota</taxon>
        <taxon>Fungi</taxon>
        <taxon>Dikarya</taxon>
        <taxon>Ascomycota</taxon>
        <taxon>Pezizomycotina</taxon>
        <taxon>Sordariomycetes</taxon>
        <taxon>Hypocreomycetidae</taxon>
        <taxon>Hypocreales</taxon>
        <taxon>Bionectriaceae</taxon>
        <taxon>Clonostachys</taxon>
    </lineage>
</organism>
<proteinExistence type="predicted"/>
<dbReference type="Pfam" id="PF06422">
    <property type="entry name" value="PDR_CDR"/>
    <property type="match status" value="1"/>
</dbReference>
<dbReference type="GO" id="GO:0016020">
    <property type="term" value="C:membrane"/>
    <property type="evidence" value="ECO:0007669"/>
    <property type="project" value="InterPro"/>
</dbReference>
<keyword evidence="1" id="KW-0813">Transport</keyword>
<evidence type="ECO:0000313" key="3">
    <source>
        <dbReference type="EMBL" id="KAF9742368.1"/>
    </source>
</evidence>